<dbReference type="PANTHER" id="PTHR46623:SF6">
    <property type="entry name" value="ALPHA_BETA-HYDROLASES SUPERFAMILY PROTEIN"/>
    <property type="match status" value="1"/>
</dbReference>
<dbReference type="Gene3D" id="3.40.50.1820">
    <property type="entry name" value="alpha/beta hydrolase"/>
    <property type="match status" value="1"/>
</dbReference>
<dbReference type="PANTHER" id="PTHR46623">
    <property type="entry name" value="CARBOXYMETHYLENEBUTENOLIDASE-RELATED"/>
    <property type="match status" value="1"/>
</dbReference>
<gene>
    <name evidence="2" type="ORF">UFOPK1591_01018</name>
</gene>
<evidence type="ECO:0000259" key="1">
    <source>
        <dbReference type="Pfam" id="PF01738"/>
    </source>
</evidence>
<name>A0A6J6DND0_9ZZZZ</name>
<reference evidence="2" key="1">
    <citation type="submission" date="2020-05" db="EMBL/GenBank/DDBJ databases">
        <authorList>
            <person name="Chiriac C."/>
            <person name="Salcher M."/>
            <person name="Ghai R."/>
            <person name="Kavagutti S V."/>
        </authorList>
    </citation>
    <scope>NUCLEOTIDE SEQUENCE</scope>
</reference>
<organism evidence="2">
    <name type="scientific">freshwater metagenome</name>
    <dbReference type="NCBI Taxonomy" id="449393"/>
    <lineage>
        <taxon>unclassified sequences</taxon>
        <taxon>metagenomes</taxon>
        <taxon>ecological metagenomes</taxon>
    </lineage>
</organism>
<dbReference type="InterPro" id="IPR051049">
    <property type="entry name" value="Dienelactone_hydrolase-like"/>
</dbReference>
<dbReference type="InterPro" id="IPR029058">
    <property type="entry name" value="AB_hydrolase_fold"/>
</dbReference>
<proteinExistence type="predicted"/>
<sequence>MQISDVTIPTRAGLASGHELHGLLAVPDGKGPWPGVIMVHEVFGIEENMRAQVERMCSAGFIVLMPDLYSRGGMRRCLTATFRALNDGKGQAFDDVEAAKHFLATRSDCTGKFGVAGFCMGGGFALQLANQGYGASAVNYGMMPKDVDAVLDGACPIVGSFGGKDKTLPGAAAILEAGLAQRGIAHDIVEYPNANHAFMNPGPAGPKLMRPFMQRVAGFRPYPEEAKDAWMRIETFFAEHLR</sequence>
<accession>A0A6J6DND0</accession>
<dbReference type="AlphaFoldDB" id="A0A6J6DND0"/>
<dbReference type="GO" id="GO:0016787">
    <property type="term" value="F:hydrolase activity"/>
    <property type="evidence" value="ECO:0007669"/>
    <property type="project" value="InterPro"/>
</dbReference>
<dbReference type="SUPFAM" id="SSF53474">
    <property type="entry name" value="alpha/beta-Hydrolases"/>
    <property type="match status" value="1"/>
</dbReference>
<feature type="domain" description="Dienelactone hydrolase" evidence="1">
    <location>
        <begin position="21"/>
        <end position="240"/>
    </location>
</feature>
<dbReference type="Pfam" id="PF01738">
    <property type="entry name" value="DLH"/>
    <property type="match status" value="1"/>
</dbReference>
<dbReference type="InterPro" id="IPR002925">
    <property type="entry name" value="Dienelactn_hydro"/>
</dbReference>
<evidence type="ECO:0000313" key="2">
    <source>
        <dbReference type="EMBL" id="CAB4565641.1"/>
    </source>
</evidence>
<protein>
    <submittedName>
        <fullName evidence="2">Unannotated protein</fullName>
    </submittedName>
</protein>
<dbReference type="EMBL" id="CAEZTD010000079">
    <property type="protein sequence ID" value="CAB4565641.1"/>
    <property type="molecule type" value="Genomic_DNA"/>
</dbReference>